<dbReference type="Proteomes" id="UP000077787">
    <property type="component" value="Chromosome"/>
</dbReference>
<evidence type="ECO:0000313" key="1">
    <source>
        <dbReference type="EMBL" id="ANF24198.1"/>
    </source>
</evidence>
<name>A0A172WL55_STUST</name>
<sequence>MIATCEQYKEALLKLRDAKRIRNTKFVEMLRAQYEMPNHAITATQMAEAVGFHNYNATNLQYGTLGKEIASFLNYTPPTMANGEPIWFWSLSSGNDASESTTHGHYEFVMRPELVEALKEMKWVK</sequence>
<dbReference type="AlphaFoldDB" id="A0A172WL55"/>
<reference evidence="1 2" key="1">
    <citation type="submission" date="2016-05" db="EMBL/GenBank/DDBJ databases">
        <title>Genome sequence of Pseudomonas stutzeri 273 and identification of the exopolysaccharide biosynthesis locus.</title>
        <authorList>
            <person name="Wu S."/>
            <person name="Sun C."/>
        </authorList>
    </citation>
    <scope>NUCLEOTIDE SEQUENCE [LARGE SCALE GENOMIC DNA]</scope>
    <source>
        <strain evidence="1 2">273</strain>
    </source>
</reference>
<dbReference type="EMBL" id="CP015641">
    <property type="protein sequence ID" value="ANF24198.1"/>
    <property type="molecule type" value="Genomic_DNA"/>
</dbReference>
<accession>A0A172WL55</accession>
<protein>
    <submittedName>
        <fullName evidence="1">Uncharacterized protein</fullName>
    </submittedName>
</protein>
<dbReference type="OrthoDB" id="7063073at2"/>
<gene>
    <name evidence="1" type="ORF">PS273GM_03065</name>
</gene>
<organism evidence="1 2">
    <name type="scientific">Stutzerimonas stutzeri</name>
    <name type="common">Pseudomonas stutzeri</name>
    <dbReference type="NCBI Taxonomy" id="316"/>
    <lineage>
        <taxon>Bacteria</taxon>
        <taxon>Pseudomonadati</taxon>
        <taxon>Pseudomonadota</taxon>
        <taxon>Gammaproteobacteria</taxon>
        <taxon>Pseudomonadales</taxon>
        <taxon>Pseudomonadaceae</taxon>
        <taxon>Stutzerimonas</taxon>
    </lineage>
</organism>
<proteinExistence type="predicted"/>
<evidence type="ECO:0000313" key="2">
    <source>
        <dbReference type="Proteomes" id="UP000077787"/>
    </source>
</evidence>
<dbReference type="RefSeq" id="WP_064480553.1">
    <property type="nucleotide sequence ID" value="NZ_CP015641.1"/>
</dbReference>